<dbReference type="AlphaFoldDB" id="A0A0J9UTR1"/>
<dbReference type="EMBL" id="KQ234607">
    <property type="protein sequence ID" value="KMZ76808.1"/>
    <property type="molecule type" value="Genomic_DNA"/>
</dbReference>
<evidence type="ECO:0008006" key="3">
    <source>
        <dbReference type="Google" id="ProtNLM"/>
    </source>
</evidence>
<name>A0A0J9UTR1_PLAVI</name>
<organism evidence="1 2">
    <name type="scientific">Plasmodium vivax India VII</name>
    <dbReference type="NCBI Taxonomy" id="1077284"/>
    <lineage>
        <taxon>Eukaryota</taxon>
        <taxon>Sar</taxon>
        <taxon>Alveolata</taxon>
        <taxon>Apicomplexa</taxon>
        <taxon>Aconoidasida</taxon>
        <taxon>Haemosporida</taxon>
        <taxon>Plasmodiidae</taxon>
        <taxon>Plasmodium</taxon>
        <taxon>Plasmodium (Plasmodium)</taxon>
    </lineage>
</organism>
<sequence length="335" mass="39613">MSYLSLLYSGKYEEAYSILKHLTLYDFYEELNNELDKDIDQELEKTSDIKRKCNLCKARIASKAKNGEKLIELCKKICNIILNVHGILNKCNDRTDNKACSYMEYWLYYNVTRYTEEKNIVSNFYALVSMYTNFKSSNFNNCSLTNFAIDKNKFDIKRTLYEFFEIYEGIKNEISHKNNVNVRTYCKHIKENFRYFNSIKEECFNQSSCNYYDEYIQFKEKFSKPDVLNLICEKCDYEKTLCEKGSNGGDDVPCLRKKGNSFLFLVLGDDPEDILNILLNFTPFGKTLNKLKQEKKKSGHKKKEEKIEDYMKNYAAYLDSEMKNRVHLGYHATKL</sequence>
<dbReference type="OrthoDB" id="10430327at2759"/>
<reference evidence="1 2" key="1">
    <citation type="submission" date="2011-08" db="EMBL/GenBank/DDBJ databases">
        <title>The Genome Sequence of Plasmodium vivax India VII.</title>
        <authorList>
            <consortium name="The Broad Institute Genome Sequencing Platform"/>
            <consortium name="The Broad Institute Genome Sequencing Center for Infectious Disease"/>
            <person name="Neafsey D."/>
            <person name="Carlton J."/>
            <person name="Barnwell J."/>
            <person name="Collins W."/>
            <person name="Escalante A."/>
            <person name="Mullikin J."/>
            <person name="Saul A."/>
            <person name="Guigo R."/>
            <person name="Camara F."/>
            <person name="Young S.K."/>
            <person name="Zeng Q."/>
            <person name="Gargeya S."/>
            <person name="Fitzgerald M."/>
            <person name="Haas B."/>
            <person name="Abouelleil A."/>
            <person name="Alvarado L."/>
            <person name="Arachchi H.M."/>
            <person name="Berlin A."/>
            <person name="Brown A."/>
            <person name="Chapman S.B."/>
            <person name="Chen Z."/>
            <person name="Dunbar C."/>
            <person name="Freedman E."/>
            <person name="Gearin G."/>
            <person name="Gellesch M."/>
            <person name="Goldberg J."/>
            <person name="Griggs A."/>
            <person name="Gujja S."/>
            <person name="Heiman D."/>
            <person name="Howarth C."/>
            <person name="Larson L."/>
            <person name="Lui A."/>
            <person name="MacDonald P.J.P."/>
            <person name="Montmayeur A."/>
            <person name="Murphy C."/>
            <person name="Neiman D."/>
            <person name="Pearson M."/>
            <person name="Priest M."/>
            <person name="Roberts A."/>
            <person name="Saif S."/>
            <person name="Shea T."/>
            <person name="Shenoy N."/>
            <person name="Sisk P."/>
            <person name="Stolte C."/>
            <person name="Sykes S."/>
            <person name="Wortman J."/>
            <person name="Nusbaum C."/>
            <person name="Birren B."/>
        </authorList>
    </citation>
    <scope>NUCLEOTIDE SEQUENCE [LARGE SCALE GENOMIC DNA]</scope>
    <source>
        <strain evidence="1 2">India VII</strain>
    </source>
</reference>
<gene>
    <name evidence="1" type="ORF">PVIIG_05832</name>
</gene>
<accession>A0A0J9UTR1</accession>
<dbReference type="InterPro" id="IPR008780">
    <property type="entry name" value="Plasmodium_Vir"/>
</dbReference>
<protein>
    <recommendedName>
        <fullName evidence="3">VIR protein</fullName>
    </recommendedName>
</protein>
<evidence type="ECO:0000313" key="2">
    <source>
        <dbReference type="Proteomes" id="UP000053562"/>
    </source>
</evidence>
<evidence type="ECO:0000313" key="1">
    <source>
        <dbReference type="EMBL" id="KMZ76808.1"/>
    </source>
</evidence>
<dbReference type="Proteomes" id="UP000053562">
    <property type="component" value="Unassembled WGS sequence"/>
</dbReference>
<proteinExistence type="predicted"/>
<dbReference type="Pfam" id="PF05795">
    <property type="entry name" value="Plasmodium_Vir"/>
    <property type="match status" value="1"/>
</dbReference>